<evidence type="ECO:0000313" key="3">
    <source>
        <dbReference type="Proteomes" id="UP001276564"/>
    </source>
</evidence>
<feature type="chain" id="PRO_5045254009" description="KTSC domain-containing protein" evidence="1">
    <location>
        <begin position="20"/>
        <end position="109"/>
    </location>
</feature>
<name>A0ABU5AFN0_9HYPH</name>
<feature type="signal peptide" evidence="1">
    <location>
        <begin position="1"/>
        <end position="19"/>
    </location>
</feature>
<protein>
    <recommendedName>
        <fullName evidence="4">KTSC domain-containing protein</fullName>
    </recommendedName>
</protein>
<gene>
    <name evidence="2" type="ORF">RFM23_00510</name>
</gene>
<proteinExistence type="predicted"/>
<comment type="caution">
    <text evidence="2">The sequence shown here is derived from an EMBL/GenBank/DDBJ whole genome shotgun (WGS) entry which is preliminary data.</text>
</comment>
<keyword evidence="1" id="KW-0732">Signal</keyword>
<organism evidence="2 3">
    <name type="scientific">Mesorhizobium abyssinicae</name>
    <dbReference type="NCBI Taxonomy" id="1209958"/>
    <lineage>
        <taxon>Bacteria</taxon>
        <taxon>Pseudomonadati</taxon>
        <taxon>Pseudomonadota</taxon>
        <taxon>Alphaproteobacteria</taxon>
        <taxon>Hyphomicrobiales</taxon>
        <taxon>Phyllobacteriaceae</taxon>
        <taxon>Mesorhizobium</taxon>
    </lineage>
</organism>
<dbReference type="EMBL" id="JAVIIP010000001">
    <property type="protein sequence ID" value="MDX8536096.1"/>
    <property type="molecule type" value="Genomic_DNA"/>
</dbReference>
<evidence type="ECO:0008006" key="4">
    <source>
        <dbReference type="Google" id="ProtNLM"/>
    </source>
</evidence>
<sequence length="109" mass="12606">MKTILLAALMTLVAAEAQAISRYDPTRMSCDRVQATIARQGAVILRYQSTRVPGLPLYDRYVRDERFCDLGEVRKRAYVPSADAKSCPVFVCKRPDFDRRFRRRFLQSD</sequence>
<evidence type="ECO:0000256" key="1">
    <source>
        <dbReference type="SAM" id="SignalP"/>
    </source>
</evidence>
<reference evidence="2 3" key="1">
    <citation type="submission" date="2023-08" db="EMBL/GenBank/DDBJ databases">
        <title>Implementing the SeqCode for naming new Mesorhizobium species isolated from Vachellia karroo root nodules.</title>
        <authorList>
            <person name="Van Lill M."/>
        </authorList>
    </citation>
    <scope>NUCLEOTIDE SEQUENCE [LARGE SCALE GENOMIC DNA]</scope>
    <source>
        <strain evidence="2 3">VK4B</strain>
    </source>
</reference>
<dbReference type="RefSeq" id="WP_127285917.1">
    <property type="nucleotide sequence ID" value="NZ_JARAKC010000001.1"/>
</dbReference>
<keyword evidence="3" id="KW-1185">Reference proteome</keyword>
<accession>A0ABU5AFN0</accession>
<dbReference type="Proteomes" id="UP001276564">
    <property type="component" value="Unassembled WGS sequence"/>
</dbReference>
<evidence type="ECO:0000313" key="2">
    <source>
        <dbReference type="EMBL" id="MDX8536096.1"/>
    </source>
</evidence>